<name>A0AAU9RTH1_THLAR</name>
<gene>
    <name evidence="4" type="ORF">TAV2_LOCUS6325</name>
</gene>
<feature type="non-terminal residue" evidence="4">
    <location>
        <position position="348"/>
    </location>
</feature>
<evidence type="ECO:0000256" key="1">
    <source>
        <dbReference type="ARBA" id="ARBA00022614"/>
    </source>
</evidence>
<dbReference type="Proteomes" id="UP000836841">
    <property type="component" value="Chromosome 2"/>
</dbReference>
<evidence type="ECO:0000313" key="5">
    <source>
        <dbReference type="Proteomes" id="UP000836841"/>
    </source>
</evidence>
<keyword evidence="2" id="KW-0677">Repeat</keyword>
<dbReference type="EMBL" id="OU466858">
    <property type="protein sequence ID" value="CAH2047786.1"/>
    <property type="molecule type" value="Genomic_DNA"/>
</dbReference>
<dbReference type="InterPro" id="IPR032675">
    <property type="entry name" value="LRR_dom_sf"/>
</dbReference>
<organism evidence="4 5">
    <name type="scientific">Thlaspi arvense</name>
    <name type="common">Field penny-cress</name>
    <dbReference type="NCBI Taxonomy" id="13288"/>
    <lineage>
        <taxon>Eukaryota</taxon>
        <taxon>Viridiplantae</taxon>
        <taxon>Streptophyta</taxon>
        <taxon>Embryophyta</taxon>
        <taxon>Tracheophyta</taxon>
        <taxon>Spermatophyta</taxon>
        <taxon>Magnoliopsida</taxon>
        <taxon>eudicotyledons</taxon>
        <taxon>Gunneridae</taxon>
        <taxon>Pentapetalae</taxon>
        <taxon>rosids</taxon>
        <taxon>malvids</taxon>
        <taxon>Brassicales</taxon>
        <taxon>Brassicaceae</taxon>
        <taxon>Thlaspideae</taxon>
        <taxon>Thlaspi</taxon>
    </lineage>
</organism>
<dbReference type="GO" id="GO:0006952">
    <property type="term" value="P:defense response"/>
    <property type="evidence" value="ECO:0007669"/>
    <property type="project" value="InterPro"/>
</dbReference>
<sequence length="348" mass="39492">MVMPGGTESVLGMSVDMCDIAEEIYISEKAFENMRNLLYIRFFRKEGLSYLPQLRLLQCDAYPHMFLPSRFRTECLVELNMSHSKLKTLWGDNAQFSNALCLRGNTQLVVITNYLIRLRRLRMIDISFCVNIVWLPKFPCSVRHITALNCESLQTLHGPFRNPSIRLNFTNCLKLDHNAQEEIHQSVYGVAILPGGQVPAYFTHRHSGPSVMVFSNSMDLSSFSSFKVCLVVAAGNRFKGCDTSFYTSLRGDPIKTYYTVMSNQPELRVDHICMFECVLPPDYDGAVATHLGARRSTTRLMKFDFNCHGCEVVECGVLFLEARQSPVPEKRVGPSSKCPTPAKRFRAQ</sequence>
<protein>
    <submittedName>
        <fullName evidence="4">Uncharacterized protein</fullName>
    </submittedName>
</protein>
<evidence type="ECO:0000256" key="3">
    <source>
        <dbReference type="SAM" id="MobiDB-lite"/>
    </source>
</evidence>
<proteinExistence type="predicted"/>
<dbReference type="PANTHER" id="PTHR11017:SF241">
    <property type="entry name" value="AAA+ ATPASE DOMAIN-CONTAINING PROTEIN"/>
    <property type="match status" value="1"/>
</dbReference>
<dbReference type="InterPro" id="IPR044974">
    <property type="entry name" value="Disease_R_plants"/>
</dbReference>
<feature type="region of interest" description="Disordered" evidence="3">
    <location>
        <begin position="328"/>
        <end position="348"/>
    </location>
</feature>
<dbReference type="Gene3D" id="3.80.10.10">
    <property type="entry name" value="Ribonuclease Inhibitor"/>
    <property type="match status" value="1"/>
</dbReference>
<evidence type="ECO:0000313" key="4">
    <source>
        <dbReference type="EMBL" id="CAH2047786.1"/>
    </source>
</evidence>
<dbReference type="InterPro" id="IPR011713">
    <property type="entry name" value="Leu-rich_rpt_3"/>
</dbReference>
<dbReference type="AlphaFoldDB" id="A0AAU9RTH1"/>
<reference evidence="4 5" key="1">
    <citation type="submission" date="2022-03" db="EMBL/GenBank/DDBJ databases">
        <authorList>
            <person name="Nunn A."/>
            <person name="Chopra R."/>
            <person name="Nunn A."/>
            <person name="Contreras Garrido A."/>
        </authorList>
    </citation>
    <scope>NUCLEOTIDE SEQUENCE [LARGE SCALE GENOMIC DNA]</scope>
</reference>
<dbReference type="Pfam" id="PF07725">
    <property type="entry name" value="LRR_3"/>
    <property type="match status" value="1"/>
</dbReference>
<evidence type="ECO:0000256" key="2">
    <source>
        <dbReference type="ARBA" id="ARBA00022737"/>
    </source>
</evidence>
<dbReference type="SUPFAM" id="SSF52058">
    <property type="entry name" value="L domain-like"/>
    <property type="match status" value="1"/>
</dbReference>
<dbReference type="PANTHER" id="PTHR11017">
    <property type="entry name" value="LEUCINE-RICH REPEAT-CONTAINING PROTEIN"/>
    <property type="match status" value="1"/>
</dbReference>
<keyword evidence="5" id="KW-1185">Reference proteome</keyword>
<accession>A0AAU9RTH1</accession>
<keyword evidence="1" id="KW-0433">Leucine-rich repeat</keyword>